<dbReference type="InterPro" id="IPR050368">
    <property type="entry name" value="ClC-type_chloride_channel"/>
</dbReference>
<accession>A0A1V4IRP6</accession>
<dbReference type="STRING" id="225345.CLCHR_19880"/>
<feature type="transmembrane region" description="Helical" evidence="5">
    <location>
        <begin position="21"/>
        <end position="50"/>
    </location>
</feature>
<sequence length="688" mass="76019">MHKRNSKILRTTLFIKNLNMSTILGLSFFKWIIISTIVGSLVGSAAAFFLKSLDIATTLRNDNPWLLFLLPIGGALVSFLYSKYGKNSSKGNNLIIDKINTSKDHIPLRMAPLVFFGTFITHLFGGSAGREGTGVQIGSSIAESIGKLLKLDKTDTKIILMCGISSGFGSVFGTPLAGTIFGLEVAALGTMNYAGLIPCFISAFVGNIMTEVWGIHHTHYSVLQIPDITYSSVLKVVIAAILFGLISKLFSELTHKLKEVFSSGFENASIKSFMGGLIIIAFTYIIGTRDYLGLSIPLINDSFTGHVNPFAFLLKIIFTSFTLGTGFQGGEVTPLFVIGSTFGNTLSSILNISPSLLAALGLIGVFAGATNAPIASFVLGLEMFGSAGMEFMFMTCAISYLFSGHSGIYTSQKIGISKSRLIKVPQESTLAYYRKKKVDEKKSKDNHILISQFKFGVSSIELPSIEGLNMYKIKCNRKGVRLVHRSYNPDGGTWSANPIKGQLKYIKLKDNTEEIHAINVSESYGQKDELFLMNTNLFNSVEVQYSLQKHHSKHDYKNNVYYDDEYDDYDSESKEVNLKNQFRLLKSIIELPNPKGEIIYNISVNGGKVRLNHNSYNPDGGTWSSPPSKDQVQHIDLYEGEHKIKLCIEEHFGYNDKITLVNTNFNNSVDITYNVEKIIDDLNIENLS</sequence>
<name>A0A1V4IRP6_9CLOT</name>
<feature type="transmembrane region" description="Helical" evidence="5">
    <location>
        <begin position="391"/>
        <end position="409"/>
    </location>
</feature>
<dbReference type="GO" id="GO:0016020">
    <property type="term" value="C:membrane"/>
    <property type="evidence" value="ECO:0007669"/>
    <property type="project" value="UniProtKB-SubCell"/>
</dbReference>
<gene>
    <name evidence="6" type="primary">eriC</name>
    <name evidence="6" type="ORF">CLCHR_19880</name>
</gene>
<evidence type="ECO:0000256" key="3">
    <source>
        <dbReference type="ARBA" id="ARBA00022989"/>
    </source>
</evidence>
<evidence type="ECO:0000256" key="2">
    <source>
        <dbReference type="ARBA" id="ARBA00022692"/>
    </source>
</evidence>
<feature type="transmembrane region" description="Helical" evidence="5">
    <location>
        <begin position="106"/>
        <end position="125"/>
    </location>
</feature>
<dbReference type="Gene3D" id="1.10.3080.10">
    <property type="entry name" value="Clc chloride channel"/>
    <property type="match status" value="1"/>
</dbReference>
<feature type="transmembrane region" description="Helical" evidence="5">
    <location>
        <begin position="65"/>
        <end position="85"/>
    </location>
</feature>
<comment type="subcellular location">
    <subcellularLocation>
        <location evidence="1">Membrane</location>
        <topology evidence="1">Multi-pass membrane protein</topology>
    </subcellularLocation>
</comment>
<feature type="transmembrane region" description="Helical" evidence="5">
    <location>
        <begin position="228"/>
        <end position="247"/>
    </location>
</feature>
<keyword evidence="2 5" id="KW-0812">Transmembrane</keyword>
<keyword evidence="3 5" id="KW-1133">Transmembrane helix</keyword>
<dbReference type="EMBL" id="MZGT01000023">
    <property type="protein sequence ID" value="OPJ62474.1"/>
    <property type="molecule type" value="Genomic_DNA"/>
</dbReference>
<keyword evidence="4 5" id="KW-0472">Membrane</keyword>
<keyword evidence="7" id="KW-1185">Reference proteome</keyword>
<feature type="transmembrane region" description="Helical" evidence="5">
    <location>
        <begin position="268"/>
        <end position="287"/>
    </location>
</feature>
<dbReference type="SUPFAM" id="SSF81340">
    <property type="entry name" value="Clc chloride channel"/>
    <property type="match status" value="1"/>
</dbReference>
<evidence type="ECO:0000256" key="4">
    <source>
        <dbReference type="ARBA" id="ARBA00023136"/>
    </source>
</evidence>
<dbReference type="InterPro" id="IPR014743">
    <property type="entry name" value="Cl-channel_core"/>
</dbReference>
<evidence type="ECO:0000256" key="1">
    <source>
        <dbReference type="ARBA" id="ARBA00004141"/>
    </source>
</evidence>
<protein>
    <submittedName>
        <fullName evidence="6">Chloride/fluoride channel protein</fullName>
    </submittedName>
</protein>
<dbReference type="CDD" id="cd03682">
    <property type="entry name" value="ClC_sycA_like"/>
    <property type="match status" value="1"/>
</dbReference>
<dbReference type="PANTHER" id="PTHR43427:SF12">
    <property type="entry name" value="CHLORIDE TRANSPORTER"/>
    <property type="match status" value="1"/>
</dbReference>
<organism evidence="6 7">
    <name type="scientific">Clostridium chromiireducens</name>
    <dbReference type="NCBI Taxonomy" id="225345"/>
    <lineage>
        <taxon>Bacteria</taxon>
        <taxon>Bacillati</taxon>
        <taxon>Bacillota</taxon>
        <taxon>Clostridia</taxon>
        <taxon>Eubacteriales</taxon>
        <taxon>Clostridiaceae</taxon>
        <taxon>Clostridium</taxon>
    </lineage>
</organism>
<comment type="caution">
    <text evidence="6">The sequence shown here is derived from an EMBL/GenBank/DDBJ whole genome shotgun (WGS) entry which is preliminary data.</text>
</comment>
<feature type="transmembrane region" description="Helical" evidence="5">
    <location>
        <begin position="158"/>
        <end position="181"/>
    </location>
</feature>
<reference evidence="6 7" key="1">
    <citation type="submission" date="2017-03" db="EMBL/GenBank/DDBJ databases">
        <title>Genome sequence of Clostridium chromiireducens DSM 23318.</title>
        <authorList>
            <person name="Poehlein A."/>
            <person name="Daniel R."/>
        </authorList>
    </citation>
    <scope>NUCLEOTIDE SEQUENCE [LARGE SCALE GENOMIC DNA]</scope>
    <source>
        <strain evidence="6 7">DSM 23318</strain>
    </source>
</reference>
<proteinExistence type="predicted"/>
<feature type="transmembrane region" description="Helical" evidence="5">
    <location>
        <begin position="193"/>
        <end position="216"/>
    </location>
</feature>
<evidence type="ECO:0000313" key="6">
    <source>
        <dbReference type="EMBL" id="OPJ62474.1"/>
    </source>
</evidence>
<dbReference type="Proteomes" id="UP000191056">
    <property type="component" value="Unassembled WGS sequence"/>
</dbReference>
<dbReference type="InterPro" id="IPR001807">
    <property type="entry name" value="ClC"/>
</dbReference>
<feature type="transmembrane region" description="Helical" evidence="5">
    <location>
        <begin position="356"/>
        <end position="379"/>
    </location>
</feature>
<evidence type="ECO:0000256" key="5">
    <source>
        <dbReference type="SAM" id="Phobius"/>
    </source>
</evidence>
<dbReference type="PANTHER" id="PTHR43427">
    <property type="entry name" value="CHLORIDE CHANNEL PROTEIN CLC-E"/>
    <property type="match status" value="1"/>
</dbReference>
<dbReference type="OrthoDB" id="9767361at2"/>
<dbReference type="Pfam" id="PF00654">
    <property type="entry name" value="Voltage_CLC"/>
    <property type="match status" value="1"/>
</dbReference>
<evidence type="ECO:0000313" key="7">
    <source>
        <dbReference type="Proteomes" id="UP000191056"/>
    </source>
</evidence>
<dbReference type="GO" id="GO:0015108">
    <property type="term" value="F:chloride transmembrane transporter activity"/>
    <property type="evidence" value="ECO:0007669"/>
    <property type="project" value="InterPro"/>
</dbReference>
<dbReference type="AlphaFoldDB" id="A0A1V4IRP6"/>